<evidence type="ECO:0000259" key="1">
    <source>
        <dbReference type="Pfam" id="PF00551"/>
    </source>
</evidence>
<proteinExistence type="predicted"/>
<evidence type="ECO:0000313" key="3">
    <source>
        <dbReference type="Proteomes" id="UP000494245"/>
    </source>
</evidence>
<dbReference type="EMBL" id="BLTE01000001">
    <property type="protein sequence ID" value="GFK92232.1"/>
    <property type="molecule type" value="Genomic_DNA"/>
</dbReference>
<dbReference type="InterPro" id="IPR036477">
    <property type="entry name" value="Formyl_transf_N_sf"/>
</dbReference>
<feature type="domain" description="Formyl transferase N-terminal" evidence="1">
    <location>
        <begin position="58"/>
        <end position="129"/>
    </location>
</feature>
<accession>A0A6V8LHP5</accession>
<dbReference type="InterPro" id="IPR001555">
    <property type="entry name" value="GART_AS"/>
</dbReference>
<name>A0A6V8LHP5_9BACT</name>
<gene>
    <name evidence="2" type="primary">arnA_1</name>
    <name evidence="2" type="ORF">NNJEOMEG_00054</name>
</gene>
<dbReference type="Pfam" id="PF00551">
    <property type="entry name" value="Formyl_trans_N"/>
    <property type="match status" value="1"/>
</dbReference>
<dbReference type="SUPFAM" id="SSF53328">
    <property type="entry name" value="Formyltransferase"/>
    <property type="match status" value="1"/>
</dbReference>
<dbReference type="InterPro" id="IPR002376">
    <property type="entry name" value="Formyl_transf_N"/>
</dbReference>
<evidence type="ECO:0000313" key="2">
    <source>
        <dbReference type="EMBL" id="GFK92232.1"/>
    </source>
</evidence>
<dbReference type="Proteomes" id="UP000494245">
    <property type="component" value="Unassembled WGS sequence"/>
</dbReference>
<reference evidence="2 3" key="2">
    <citation type="submission" date="2020-05" db="EMBL/GenBank/DDBJ databases">
        <title>Draft genome sequence of Desulfovibrio sp. strainFSS-1.</title>
        <authorList>
            <person name="Shimoshige H."/>
            <person name="Kobayashi H."/>
            <person name="Maekawa T."/>
        </authorList>
    </citation>
    <scope>NUCLEOTIDE SEQUENCE [LARGE SCALE GENOMIC DNA]</scope>
    <source>
        <strain evidence="2 3">SIID29052-01</strain>
    </source>
</reference>
<comment type="caution">
    <text evidence="2">The sequence shown here is derived from an EMBL/GenBank/DDBJ whole genome shotgun (WGS) entry which is preliminary data.</text>
</comment>
<dbReference type="Gene3D" id="3.40.50.12230">
    <property type="match status" value="1"/>
</dbReference>
<organism evidence="2 3">
    <name type="scientific">Fundidesulfovibrio magnetotacticus</name>
    <dbReference type="NCBI Taxonomy" id="2730080"/>
    <lineage>
        <taxon>Bacteria</taxon>
        <taxon>Pseudomonadati</taxon>
        <taxon>Thermodesulfobacteriota</taxon>
        <taxon>Desulfovibrionia</taxon>
        <taxon>Desulfovibrionales</taxon>
        <taxon>Desulfovibrionaceae</taxon>
        <taxon>Fundidesulfovibrio</taxon>
    </lineage>
</organism>
<protein>
    <submittedName>
        <fullName evidence="2">Bifunctional polymyxin resistance protein ArnA</fullName>
    </submittedName>
</protein>
<sequence>MDVFGLCAAEHLPTFKGVLEANAPAGCEVHLVGHLSALRLAIEKAGQGARLLSYLHHEIIPADVLRRFDLGAYNFHPATPDYPGTAPEAWACYEKAQTFGATIHEMTERVDEGPVIDVGRLPVPPGSHRLVYAEIARRMAHSLLCKMARQLTSPDRVPPASENAWGGTKRTTADYQAMVQLRPDITPDELHRRILSFGPPEVAGFSLELHGVRFVMLTSSGIKGHFDPILHDAVSGWALHMAFPTRRLEMKITVDGNRDFTVRADRYRADVLEAGHGDGYCGFTWEIPLEYRDGLPHSMEVSVAGTPLMGGPRLYSHAPSPTPPSQS</sequence>
<dbReference type="RefSeq" id="WP_217270456.1">
    <property type="nucleotide sequence ID" value="NZ_BLTE01000001.1"/>
</dbReference>
<dbReference type="PROSITE" id="PS00373">
    <property type="entry name" value="GART"/>
    <property type="match status" value="1"/>
</dbReference>
<dbReference type="AlphaFoldDB" id="A0A6V8LHP5"/>
<reference evidence="2 3" key="1">
    <citation type="submission" date="2020-04" db="EMBL/GenBank/DDBJ databases">
        <authorList>
            <consortium name="Desulfovibrio sp. FSS-1 genome sequencing consortium"/>
            <person name="Shimoshige H."/>
            <person name="Kobayashi H."/>
            <person name="Maekawa T."/>
        </authorList>
    </citation>
    <scope>NUCLEOTIDE SEQUENCE [LARGE SCALE GENOMIC DNA]</scope>
    <source>
        <strain evidence="2 3">SIID29052-01</strain>
    </source>
</reference>
<keyword evidence="3" id="KW-1185">Reference proteome</keyword>